<reference evidence="11 12" key="1">
    <citation type="submission" date="2024-01" db="EMBL/GenBank/DDBJ databases">
        <title>The genomes of 5 underutilized Papilionoideae crops provide insights into root nodulation and disease resistance.</title>
        <authorList>
            <person name="Yuan L."/>
        </authorList>
    </citation>
    <scope>NUCLEOTIDE SEQUENCE [LARGE SCALE GENOMIC DNA]</scope>
    <source>
        <strain evidence="11">LY-2023</strain>
        <tissue evidence="11">Leaf</tissue>
    </source>
</reference>
<dbReference type="InterPro" id="IPR046956">
    <property type="entry name" value="RLP23-like"/>
</dbReference>
<dbReference type="InterPro" id="IPR032675">
    <property type="entry name" value="LRR_dom_sf"/>
</dbReference>
<keyword evidence="6" id="KW-1133">Transmembrane helix</keyword>
<dbReference type="PANTHER" id="PTHR48063">
    <property type="entry name" value="LRR RECEPTOR-LIKE KINASE"/>
    <property type="match status" value="1"/>
</dbReference>
<evidence type="ECO:0000256" key="1">
    <source>
        <dbReference type="ARBA" id="ARBA00004479"/>
    </source>
</evidence>
<evidence type="ECO:0000313" key="12">
    <source>
        <dbReference type="Proteomes" id="UP001359559"/>
    </source>
</evidence>
<dbReference type="GO" id="GO:0016020">
    <property type="term" value="C:membrane"/>
    <property type="evidence" value="ECO:0007669"/>
    <property type="project" value="UniProtKB-SubCell"/>
</dbReference>
<protein>
    <recommendedName>
        <fullName evidence="10">Leucine-rich repeat-containing N-terminal plant-type domain-containing protein</fullName>
    </recommendedName>
</protein>
<accession>A0AAN9IC14</accession>
<keyword evidence="8" id="KW-0675">Receptor</keyword>
<dbReference type="SUPFAM" id="SSF52058">
    <property type="entry name" value="L domain-like"/>
    <property type="match status" value="1"/>
</dbReference>
<comment type="subcellular location">
    <subcellularLocation>
        <location evidence="1">Membrane</location>
        <topology evidence="1">Single-pass type I membrane protein</topology>
    </subcellularLocation>
</comment>
<keyword evidence="3" id="KW-0812">Transmembrane</keyword>
<dbReference type="AlphaFoldDB" id="A0AAN9IC14"/>
<evidence type="ECO:0000259" key="10">
    <source>
        <dbReference type="Pfam" id="PF08263"/>
    </source>
</evidence>
<keyword evidence="7" id="KW-0472">Membrane</keyword>
<dbReference type="Pfam" id="PF08263">
    <property type="entry name" value="LRRNT_2"/>
    <property type="match status" value="1"/>
</dbReference>
<keyword evidence="4" id="KW-0732">Signal</keyword>
<evidence type="ECO:0000256" key="6">
    <source>
        <dbReference type="ARBA" id="ARBA00022989"/>
    </source>
</evidence>
<dbReference type="Proteomes" id="UP001359559">
    <property type="component" value="Unassembled WGS sequence"/>
</dbReference>
<evidence type="ECO:0000256" key="4">
    <source>
        <dbReference type="ARBA" id="ARBA00022729"/>
    </source>
</evidence>
<keyword evidence="12" id="KW-1185">Reference proteome</keyword>
<dbReference type="Gene3D" id="3.80.10.10">
    <property type="entry name" value="Ribonuclease Inhibitor"/>
    <property type="match status" value="1"/>
</dbReference>
<evidence type="ECO:0000256" key="2">
    <source>
        <dbReference type="ARBA" id="ARBA00022614"/>
    </source>
</evidence>
<evidence type="ECO:0000256" key="8">
    <source>
        <dbReference type="ARBA" id="ARBA00023170"/>
    </source>
</evidence>
<dbReference type="PANTHER" id="PTHR48063:SF112">
    <property type="entry name" value="RECEPTOR LIKE PROTEIN 30-LIKE"/>
    <property type="match status" value="1"/>
</dbReference>
<keyword evidence="9" id="KW-0325">Glycoprotein</keyword>
<name>A0AAN9IC14_CLITE</name>
<feature type="domain" description="Leucine-rich repeat-containing N-terminal plant-type" evidence="10">
    <location>
        <begin position="77"/>
        <end position="114"/>
    </location>
</feature>
<evidence type="ECO:0000313" key="11">
    <source>
        <dbReference type="EMBL" id="KAK7272604.1"/>
    </source>
</evidence>
<sequence length="178" mass="20509">MKMTSNSFDHNGVRNFVFRQENDFQSLSKSTRPRGRRIDEKACVFKFGLEMELPCLVVLGAIVVLGHVVGSNGCFPEEKRALLDFKASYANETLLPSWLNYTDSNCCEWQGVSCLTSSSRVTGLSLWNFTRNWHSDFENHCYQYHRLNWSLFLPFKELRTLILSANCFDGFIQKEGTL</sequence>
<dbReference type="EMBL" id="JAYKXN010000007">
    <property type="protein sequence ID" value="KAK7272604.1"/>
    <property type="molecule type" value="Genomic_DNA"/>
</dbReference>
<dbReference type="InterPro" id="IPR013210">
    <property type="entry name" value="LRR_N_plant-typ"/>
</dbReference>
<evidence type="ECO:0000256" key="9">
    <source>
        <dbReference type="ARBA" id="ARBA00023180"/>
    </source>
</evidence>
<comment type="caution">
    <text evidence="11">The sequence shown here is derived from an EMBL/GenBank/DDBJ whole genome shotgun (WGS) entry which is preliminary data.</text>
</comment>
<gene>
    <name evidence="11" type="ORF">RJT34_29312</name>
</gene>
<keyword evidence="2" id="KW-0433">Leucine-rich repeat</keyword>
<evidence type="ECO:0000256" key="5">
    <source>
        <dbReference type="ARBA" id="ARBA00022737"/>
    </source>
</evidence>
<evidence type="ECO:0000256" key="7">
    <source>
        <dbReference type="ARBA" id="ARBA00023136"/>
    </source>
</evidence>
<evidence type="ECO:0000256" key="3">
    <source>
        <dbReference type="ARBA" id="ARBA00022692"/>
    </source>
</evidence>
<organism evidence="11 12">
    <name type="scientific">Clitoria ternatea</name>
    <name type="common">Butterfly pea</name>
    <dbReference type="NCBI Taxonomy" id="43366"/>
    <lineage>
        <taxon>Eukaryota</taxon>
        <taxon>Viridiplantae</taxon>
        <taxon>Streptophyta</taxon>
        <taxon>Embryophyta</taxon>
        <taxon>Tracheophyta</taxon>
        <taxon>Spermatophyta</taxon>
        <taxon>Magnoliopsida</taxon>
        <taxon>eudicotyledons</taxon>
        <taxon>Gunneridae</taxon>
        <taxon>Pentapetalae</taxon>
        <taxon>rosids</taxon>
        <taxon>fabids</taxon>
        <taxon>Fabales</taxon>
        <taxon>Fabaceae</taxon>
        <taxon>Papilionoideae</taxon>
        <taxon>50 kb inversion clade</taxon>
        <taxon>NPAAA clade</taxon>
        <taxon>indigoferoid/millettioid clade</taxon>
        <taxon>Phaseoleae</taxon>
        <taxon>Clitoria</taxon>
    </lineage>
</organism>
<keyword evidence="5" id="KW-0677">Repeat</keyword>
<proteinExistence type="predicted"/>